<keyword evidence="3" id="KW-1185">Reference proteome</keyword>
<dbReference type="EMBL" id="PJQM01003353">
    <property type="protein sequence ID" value="RCH89336.1"/>
    <property type="molecule type" value="Genomic_DNA"/>
</dbReference>
<reference evidence="2 3" key="1">
    <citation type="journal article" date="2018" name="G3 (Bethesda)">
        <title>Phylogenetic and Phylogenomic Definition of Rhizopus Species.</title>
        <authorList>
            <person name="Gryganskyi A.P."/>
            <person name="Golan J."/>
            <person name="Dolatabadi S."/>
            <person name="Mondo S."/>
            <person name="Robb S."/>
            <person name="Idnurm A."/>
            <person name="Muszewska A."/>
            <person name="Steczkiewicz K."/>
            <person name="Masonjones S."/>
            <person name="Liao H.L."/>
            <person name="Gajdeczka M.T."/>
            <person name="Anike F."/>
            <person name="Vuek A."/>
            <person name="Anishchenko I.M."/>
            <person name="Voigt K."/>
            <person name="de Hoog G.S."/>
            <person name="Smith M.E."/>
            <person name="Heitman J."/>
            <person name="Vilgalys R."/>
            <person name="Stajich J.E."/>
        </authorList>
    </citation>
    <scope>NUCLEOTIDE SEQUENCE [LARGE SCALE GENOMIC DNA]</scope>
    <source>
        <strain evidence="2 3">LSU 92-RS-03</strain>
    </source>
</reference>
<dbReference type="OrthoDB" id="2288930at2759"/>
<organism evidence="2 3">
    <name type="scientific">Rhizopus stolonifer</name>
    <name type="common">Rhizopus nigricans</name>
    <dbReference type="NCBI Taxonomy" id="4846"/>
    <lineage>
        <taxon>Eukaryota</taxon>
        <taxon>Fungi</taxon>
        <taxon>Fungi incertae sedis</taxon>
        <taxon>Mucoromycota</taxon>
        <taxon>Mucoromycotina</taxon>
        <taxon>Mucoromycetes</taxon>
        <taxon>Mucorales</taxon>
        <taxon>Mucorineae</taxon>
        <taxon>Rhizopodaceae</taxon>
        <taxon>Rhizopus</taxon>
    </lineage>
</organism>
<proteinExistence type="predicted"/>
<name>A0A367JHG4_RHIST</name>
<evidence type="ECO:0000313" key="3">
    <source>
        <dbReference type="Proteomes" id="UP000253551"/>
    </source>
</evidence>
<feature type="non-terminal residue" evidence="2">
    <location>
        <position position="236"/>
    </location>
</feature>
<gene>
    <name evidence="2" type="ORF">CU098_009065</name>
</gene>
<sequence length="236" mass="27394">MASTKHSKLKIKNIPKNYKYREWLDSVLQTSNPTLDYSSFARTFRGSKNATNNHYSDLLEKLKNNQSNKLMTIVKKAKNLYSLRNKEDCEFGQKYREYWEERDNIRYREIVQRQNRSTVIRLNRLTNYNIQQLAEKAYGTNEDDGENETLEEVSEEGGESGELERGEDTDIEDDTRVVLRQSSDLPSNEVGHLEIIDLSSTATVEILKSETSPEKFNSIIAITPNDFFRLDFNCLG</sequence>
<dbReference type="Proteomes" id="UP000253551">
    <property type="component" value="Unassembled WGS sequence"/>
</dbReference>
<comment type="caution">
    <text evidence="2">The sequence shown here is derived from an EMBL/GenBank/DDBJ whole genome shotgun (WGS) entry which is preliminary data.</text>
</comment>
<feature type="region of interest" description="Disordered" evidence="1">
    <location>
        <begin position="137"/>
        <end position="174"/>
    </location>
</feature>
<protein>
    <submittedName>
        <fullName evidence="2">Uncharacterized protein</fullName>
    </submittedName>
</protein>
<accession>A0A367JHG4</accession>
<feature type="compositionally biased region" description="Acidic residues" evidence="1">
    <location>
        <begin position="141"/>
        <end position="161"/>
    </location>
</feature>
<evidence type="ECO:0000256" key="1">
    <source>
        <dbReference type="SAM" id="MobiDB-lite"/>
    </source>
</evidence>
<dbReference type="AlphaFoldDB" id="A0A367JHG4"/>
<evidence type="ECO:0000313" key="2">
    <source>
        <dbReference type="EMBL" id="RCH89336.1"/>
    </source>
</evidence>